<reference evidence="4" key="1">
    <citation type="submission" date="2016-01" db="EMBL/GenBank/DDBJ databases">
        <authorList>
            <person name="Peeters C."/>
        </authorList>
    </citation>
    <scope>NUCLEOTIDE SEQUENCE [LARGE SCALE GENOMIC DNA]</scope>
    <source>
        <strain evidence="4">LMG 29326</strain>
    </source>
</reference>
<dbReference type="OrthoDB" id="1273797at2"/>
<dbReference type="RefSeq" id="WP_087049792.1">
    <property type="nucleotide sequence ID" value="NZ_FCOB02000048.1"/>
</dbReference>
<dbReference type="CDD" id="cd16282">
    <property type="entry name" value="metallo-hydrolase-like_MBL-fold"/>
    <property type="match status" value="1"/>
</dbReference>
<feature type="domain" description="Metallo-beta-lactamase" evidence="3">
    <location>
        <begin position="55"/>
        <end position="238"/>
    </location>
</feature>
<dbReference type="InterPro" id="IPR001279">
    <property type="entry name" value="Metallo-B-lactamas"/>
</dbReference>
<dbReference type="NCBIfam" id="TIGR04559">
    <property type="entry name" value="SoxH_rel_PQQ_2"/>
    <property type="match status" value="1"/>
</dbReference>
<evidence type="ECO:0000256" key="2">
    <source>
        <dbReference type="SAM" id="SignalP"/>
    </source>
</evidence>
<dbReference type="STRING" id="1777144.AWB83_06490"/>
<dbReference type="Proteomes" id="UP000054978">
    <property type="component" value="Unassembled WGS sequence"/>
</dbReference>
<dbReference type="Gene3D" id="3.60.15.10">
    <property type="entry name" value="Ribonuclease Z/Hydroxyacylglutathione hydrolase-like"/>
    <property type="match status" value="1"/>
</dbReference>
<organism evidence="4 5">
    <name type="scientific">Caballeronia ptereochthonis</name>
    <dbReference type="NCBI Taxonomy" id="1777144"/>
    <lineage>
        <taxon>Bacteria</taxon>
        <taxon>Pseudomonadati</taxon>
        <taxon>Pseudomonadota</taxon>
        <taxon>Betaproteobacteria</taxon>
        <taxon>Burkholderiales</taxon>
        <taxon>Burkholderiaceae</taxon>
        <taxon>Caballeronia</taxon>
    </lineage>
</organism>
<feature type="signal peptide" evidence="2">
    <location>
        <begin position="1"/>
        <end position="24"/>
    </location>
</feature>
<dbReference type="PANTHER" id="PTHR42951:SF4">
    <property type="entry name" value="ACYL-COENZYME A THIOESTERASE MBLAC2"/>
    <property type="match status" value="1"/>
</dbReference>
<evidence type="ECO:0000313" key="4">
    <source>
        <dbReference type="EMBL" id="SAL01864.1"/>
    </source>
</evidence>
<keyword evidence="5" id="KW-1185">Reference proteome</keyword>
<dbReference type="InterPro" id="IPR036866">
    <property type="entry name" value="RibonucZ/Hydroxyglut_hydro"/>
</dbReference>
<dbReference type="SUPFAM" id="SSF56281">
    <property type="entry name" value="Metallo-hydrolase/oxidoreductase"/>
    <property type="match status" value="1"/>
</dbReference>
<evidence type="ECO:0000256" key="1">
    <source>
        <dbReference type="ARBA" id="ARBA00005250"/>
    </source>
</evidence>
<dbReference type="InterPro" id="IPR030829">
    <property type="entry name" value="SoxH-rel_PQQ_2"/>
</dbReference>
<feature type="chain" id="PRO_5007624866" evidence="2">
    <location>
        <begin position="25"/>
        <end position="310"/>
    </location>
</feature>
<dbReference type="InterPro" id="IPR050855">
    <property type="entry name" value="NDM-1-like"/>
</dbReference>
<comment type="similarity">
    <text evidence="1">Belongs to the metallo-beta-lactamase superfamily. Class-B beta-lactamase family.</text>
</comment>
<evidence type="ECO:0000259" key="3">
    <source>
        <dbReference type="SMART" id="SM00849"/>
    </source>
</evidence>
<sequence length="310" mass="33678">MNAASAWQKIAFVILIASATISRAQTALSVTQIAPGNYAHRGHDDVATPANGGDIANIGFIVGTRCVAVVDTGGTLAEGRALRAAIRAVTPLPVCYVINTHMHPDHIFGNAAFRDDHPQFVGSATLAQAEAARADNYLRALHRELGAAAAGSEIVAPTRVIDGTGTLDLGGRTLTLRTWKTAHTNNDLTVYDEKSGTLWTGDLLFVRCIPVVDGSVVGWLDDIARIRQMNPHHVVPGHGPLDPPWPQSLDTEERYLADLARDVRAAIRKGETIQQAVDSIGLDEREKWLLYDIYHRRNVTAAYAELEWEQ</sequence>
<evidence type="ECO:0000313" key="5">
    <source>
        <dbReference type="Proteomes" id="UP000054978"/>
    </source>
</evidence>
<dbReference type="EMBL" id="FCOB02000048">
    <property type="protein sequence ID" value="SAL01864.1"/>
    <property type="molecule type" value="Genomic_DNA"/>
</dbReference>
<name>A0A158E4Y1_9BURK</name>
<keyword evidence="2" id="KW-0732">Signal</keyword>
<protein>
    <submittedName>
        <fullName evidence="4">Beta-lactamase domain-containing protein</fullName>
    </submittedName>
</protein>
<comment type="caution">
    <text evidence="4">The sequence shown here is derived from an EMBL/GenBank/DDBJ whole genome shotgun (WGS) entry which is preliminary data.</text>
</comment>
<dbReference type="GO" id="GO:0017001">
    <property type="term" value="P:antibiotic catabolic process"/>
    <property type="evidence" value="ECO:0007669"/>
    <property type="project" value="UniProtKB-ARBA"/>
</dbReference>
<accession>A0A158E4Y1</accession>
<dbReference type="Pfam" id="PF00753">
    <property type="entry name" value="Lactamase_B"/>
    <property type="match status" value="1"/>
</dbReference>
<dbReference type="SMART" id="SM00849">
    <property type="entry name" value="Lactamase_B"/>
    <property type="match status" value="1"/>
</dbReference>
<dbReference type="PANTHER" id="PTHR42951">
    <property type="entry name" value="METALLO-BETA-LACTAMASE DOMAIN-CONTAINING"/>
    <property type="match status" value="1"/>
</dbReference>
<dbReference type="AlphaFoldDB" id="A0A158E4Y1"/>
<proteinExistence type="inferred from homology"/>
<gene>
    <name evidence="4" type="ORF">AWB83_06490</name>
</gene>